<evidence type="ECO:0000259" key="1">
    <source>
        <dbReference type="Pfam" id="PF07589"/>
    </source>
</evidence>
<keyword evidence="3" id="KW-1185">Reference proteome</keyword>
<dbReference type="InterPro" id="IPR013424">
    <property type="entry name" value="Ice-binding_C"/>
</dbReference>
<accession>A0ABU9C207</accession>
<comment type="caution">
    <text evidence="2">The sequence shown here is derived from an EMBL/GenBank/DDBJ whole genome shotgun (WGS) entry which is preliminary data.</text>
</comment>
<sequence length="257" mass="26679">MAHAETVGSGLTLTTNGTSVVYGGNTVSTATNENTNTALNKAVVDYAGGTSLRVEDTATRVRVYEDTSVWRNTEYSDSASATSYFNNSGFSTGTVAVSYSGTLSFSAGSSPVSAYSQLVSLSLVGTYLPGFSPVPGTQVVPGLPSLYVSMNGGNYQQLNVSNETYSDSTLFVTRSSLFVPLETGSASFQLLAVGGAGLKLDSIGLTTSLFETSGTSVVTSSRLISESIKAPVPEPETYAMFLAGLAALGVLRRRKLS</sequence>
<reference evidence="2 3" key="1">
    <citation type="submission" date="2024-04" db="EMBL/GenBank/DDBJ databases">
        <title>Novel species of the genus Ideonella isolated from streams.</title>
        <authorList>
            <person name="Lu H."/>
        </authorList>
    </citation>
    <scope>NUCLEOTIDE SEQUENCE [LARGE SCALE GENOMIC DNA]</scope>
    <source>
        <strain evidence="2 3">LYT19W</strain>
    </source>
</reference>
<gene>
    <name evidence="2" type="ORF">AACH00_04825</name>
</gene>
<evidence type="ECO:0000313" key="2">
    <source>
        <dbReference type="EMBL" id="MEK8045666.1"/>
    </source>
</evidence>
<feature type="domain" description="Ice-binding protein C-terminal" evidence="1">
    <location>
        <begin position="231"/>
        <end position="255"/>
    </location>
</feature>
<evidence type="ECO:0000313" key="3">
    <source>
        <dbReference type="Proteomes" id="UP001379945"/>
    </source>
</evidence>
<dbReference type="Proteomes" id="UP001379945">
    <property type="component" value="Unassembled WGS sequence"/>
</dbReference>
<dbReference type="Pfam" id="PF07589">
    <property type="entry name" value="PEP-CTERM"/>
    <property type="match status" value="1"/>
</dbReference>
<organism evidence="2 3">
    <name type="scientific">Ideonella margarita</name>
    <dbReference type="NCBI Taxonomy" id="2984191"/>
    <lineage>
        <taxon>Bacteria</taxon>
        <taxon>Pseudomonadati</taxon>
        <taxon>Pseudomonadota</taxon>
        <taxon>Betaproteobacteria</taxon>
        <taxon>Burkholderiales</taxon>
        <taxon>Sphaerotilaceae</taxon>
        <taxon>Ideonella</taxon>
    </lineage>
</organism>
<name>A0ABU9C207_9BURK</name>
<protein>
    <submittedName>
        <fullName evidence="2">PEP-CTERM sorting domain-containing protein</fullName>
    </submittedName>
</protein>
<dbReference type="NCBIfam" id="TIGR02595">
    <property type="entry name" value="PEP_CTERM"/>
    <property type="match status" value="1"/>
</dbReference>
<proteinExistence type="predicted"/>
<dbReference type="RefSeq" id="WP_341397949.1">
    <property type="nucleotide sequence ID" value="NZ_JBBUTI010000003.1"/>
</dbReference>
<dbReference type="EMBL" id="JBBUTI010000003">
    <property type="protein sequence ID" value="MEK8045666.1"/>
    <property type="molecule type" value="Genomic_DNA"/>
</dbReference>